<dbReference type="PANTHER" id="PTHR19282:SF428">
    <property type="entry name" value="TETRASPANIN 68C, ISOFORM A"/>
    <property type="match status" value="1"/>
</dbReference>
<feature type="region of interest" description="Disordered" evidence="5">
    <location>
        <begin position="276"/>
        <end position="303"/>
    </location>
</feature>
<dbReference type="OrthoDB" id="5870230at2759"/>
<feature type="transmembrane region" description="Helical" evidence="6">
    <location>
        <begin position="12"/>
        <end position="36"/>
    </location>
</feature>
<dbReference type="GO" id="GO:0005886">
    <property type="term" value="C:plasma membrane"/>
    <property type="evidence" value="ECO:0007669"/>
    <property type="project" value="TreeGrafter"/>
</dbReference>
<feature type="region of interest" description="Disordered" evidence="5">
    <location>
        <begin position="727"/>
        <end position="756"/>
    </location>
</feature>
<accession>A0A8B6XDY3</accession>
<evidence type="ECO:0000256" key="1">
    <source>
        <dbReference type="ARBA" id="ARBA00004141"/>
    </source>
</evidence>
<name>A0A7M7FYQ9_APIME</name>
<dbReference type="InterPro" id="IPR008952">
    <property type="entry name" value="Tetraspanin_EC2_sf"/>
</dbReference>
<feature type="compositionally biased region" description="Polar residues" evidence="5">
    <location>
        <begin position="445"/>
        <end position="461"/>
    </location>
</feature>
<evidence type="ECO:0000256" key="4">
    <source>
        <dbReference type="ARBA" id="ARBA00023136"/>
    </source>
</evidence>
<comment type="subcellular location">
    <subcellularLocation>
        <location evidence="1">Membrane</location>
        <topology evidence="1">Multi-pass membrane protein</topology>
    </subcellularLocation>
</comment>
<gene>
    <name evidence="9" type="primary">LOC724310</name>
</gene>
<organism evidence="7">
    <name type="scientific">Apis mellifera</name>
    <name type="common">Honeybee</name>
    <dbReference type="NCBI Taxonomy" id="7460"/>
    <lineage>
        <taxon>Eukaryota</taxon>
        <taxon>Metazoa</taxon>
        <taxon>Ecdysozoa</taxon>
        <taxon>Arthropoda</taxon>
        <taxon>Hexapoda</taxon>
        <taxon>Insecta</taxon>
        <taxon>Pterygota</taxon>
        <taxon>Neoptera</taxon>
        <taxon>Endopterygota</taxon>
        <taxon>Hymenoptera</taxon>
        <taxon>Apocrita</taxon>
        <taxon>Aculeata</taxon>
        <taxon>Apoidea</taxon>
        <taxon>Anthophila</taxon>
        <taxon>Apidae</taxon>
        <taxon>Apis</taxon>
    </lineage>
</organism>
<dbReference type="Proteomes" id="UP000005203">
    <property type="component" value="Linkage group LG6"/>
</dbReference>
<sequence length="812" mass="92551">MERKNFGMSQIFVCCSNIIFLISGFTLMSLGALLLADDERILLSRLLGPGDIHPDQPLFYYLAFALVGLGFLITLTGLLGCWAICLYNRCITISYFIAIILLLLGECTVCVLVVFWPHVLGIDVRPARLIRALQRSYAVPGREQFTAALDLAQTMFACCGINGSSNYGTSWWRLQEVGRRELVVPLSCCTLNNVNQTDSFLNPEPANLTFCQALNPAEHQYARHTTGCLEMLEKWTQDQALILLVIGLTIIFVEVSALLSTFFACSKGTKRTKSQASTFTSTQTLSPFNESDHDFEGSEGKSSIDIKNTKTMSNLSRLGDVRRFSKSIIEEWKNSPEFDENEVLRSDQLYEERAIDVVPDCSNKTWSIEKNNLDKSRDDKSNAMKSKLHNSAATVRSIPIKNYQASIAHNIGTLRRSEIPQLQFESSMSEPDKSLRLTKYKTISSPQNEVKSQIRRSTMASKHSEILNPSRRSCHSCDYQREIQNEQRKNSKIKTLDRRIVKSEHNVSSQRDDLSDFDSDDYFHKSPPQKYNISHRRSKEDTRIQDQSNEESMENRDLKRLRNEETRIKSKWGTIDFKRGHVGQKISAYEENAKRGNRNWTSLDTYQIFPETNLKKHRAIGVPLVGMHNACGLPVVASWHDHELLEPLRVKGGKILGTLRPIVKGSSRASINFRHRTHPKRRMVETNQSISKRSQVLDLKESDKKIDYPSIKSLVSLEADGLRKKRRHRSSFKAKRTGTFSKNTMKRKSRSDERKDKENCLIGSLYKKSFESGNTKRQTLYARDDGEDAVQVLKSLCLNPLARTKSDTDMIW</sequence>
<dbReference type="Pfam" id="PF00335">
    <property type="entry name" value="Tetraspanin"/>
    <property type="match status" value="1"/>
</dbReference>
<evidence type="ECO:0000256" key="3">
    <source>
        <dbReference type="ARBA" id="ARBA00022989"/>
    </source>
</evidence>
<evidence type="ECO:0000256" key="5">
    <source>
        <dbReference type="SAM" id="MobiDB-lite"/>
    </source>
</evidence>
<accession>A0A7M7FYQ9</accession>
<evidence type="ECO:0000256" key="2">
    <source>
        <dbReference type="ARBA" id="ARBA00022692"/>
    </source>
</evidence>
<evidence type="ECO:0000313" key="7">
    <source>
        <dbReference type="EnsemblMetazoa" id="XP_001120114"/>
    </source>
</evidence>
<feature type="transmembrane region" description="Helical" evidence="6">
    <location>
        <begin position="58"/>
        <end position="86"/>
    </location>
</feature>
<dbReference type="GeneID" id="724310"/>
<evidence type="ECO:0000313" key="8">
    <source>
        <dbReference type="Proteomes" id="UP000005203"/>
    </source>
</evidence>
<keyword evidence="4 6" id="KW-0472">Membrane</keyword>
<reference evidence="7" key="1">
    <citation type="submission" date="2021-01" db="UniProtKB">
        <authorList>
            <consortium name="EnsemblMetazoa"/>
        </authorList>
    </citation>
    <scope>IDENTIFICATION</scope>
    <source>
        <strain evidence="7">DH4</strain>
    </source>
</reference>
<keyword evidence="2 6" id="KW-0812">Transmembrane</keyword>
<dbReference type="SUPFAM" id="SSF48652">
    <property type="entry name" value="Tetraspanin"/>
    <property type="match status" value="1"/>
</dbReference>
<reference evidence="9" key="2">
    <citation type="submission" date="2025-04" db="UniProtKB">
        <authorList>
            <consortium name="RefSeq"/>
        </authorList>
    </citation>
    <scope>IDENTIFICATION</scope>
    <source>
        <strain evidence="9">DH4</strain>
        <tissue evidence="9">Whole body</tissue>
    </source>
</reference>
<feature type="region of interest" description="Disordered" evidence="5">
    <location>
        <begin position="502"/>
        <end position="558"/>
    </location>
</feature>
<feature type="compositionally biased region" description="Basic and acidic residues" evidence="5">
    <location>
        <begin position="502"/>
        <end position="514"/>
    </location>
</feature>
<feature type="transmembrane region" description="Helical" evidence="6">
    <location>
        <begin position="240"/>
        <end position="265"/>
    </location>
</feature>
<evidence type="ECO:0000313" key="9">
    <source>
        <dbReference type="RefSeq" id="XP_001120114.2"/>
    </source>
</evidence>
<feature type="compositionally biased region" description="Basic residues" evidence="5">
    <location>
        <begin position="727"/>
        <end position="736"/>
    </location>
</feature>
<feature type="region of interest" description="Disordered" evidence="5">
    <location>
        <begin position="445"/>
        <end position="475"/>
    </location>
</feature>
<feature type="compositionally biased region" description="Basic and acidic residues" evidence="5">
    <location>
        <begin position="290"/>
        <end position="303"/>
    </location>
</feature>
<protein>
    <submittedName>
        <fullName evidence="9">Uncharacterized protein LOC724310</fullName>
    </submittedName>
</protein>
<dbReference type="PANTHER" id="PTHR19282">
    <property type="entry name" value="TETRASPANIN"/>
    <property type="match status" value="1"/>
</dbReference>
<dbReference type="InterPro" id="IPR018499">
    <property type="entry name" value="Tetraspanin/Peripherin"/>
</dbReference>
<dbReference type="PRINTS" id="PR00259">
    <property type="entry name" value="TMFOUR"/>
</dbReference>
<dbReference type="EnsemblMetazoa" id="XM_001120114">
    <property type="protein sequence ID" value="XP_001120114"/>
    <property type="gene ID" value="LOC724310"/>
</dbReference>
<keyword evidence="3 6" id="KW-1133">Transmembrane helix</keyword>
<proteinExistence type="predicted"/>
<feature type="compositionally biased region" description="Polar residues" evidence="5">
    <location>
        <begin position="276"/>
        <end position="289"/>
    </location>
</feature>
<keyword evidence="8" id="KW-1185">Reference proteome</keyword>
<dbReference type="RefSeq" id="XP_001120114.2">
    <property type="nucleotide sequence ID" value="XM_001120114.5"/>
</dbReference>
<dbReference type="CDD" id="cd03127">
    <property type="entry name" value="tetraspanin_LEL"/>
    <property type="match status" value="1"/>
</dbReference>
<dbReference type="AlphaFoldDB" id="A0A7M7FYQ9"/>
<evidence type="ECO:0000256" key="6">
    <source>
        <dbReference type="SAM" id="Phobius"/>
    </source>
</evidence>
<dbReference type="KEGG" id="ame:724310"/>
<dbReference type="Gene3D" id="1.10.1450.10">
    <property type="entry name" value="Tetraspanin"/>
    <property type="match status" value="1"/>
</dbReference>
<feature type="transmembrane region" description="Helical" evidence="6">
    <location>
        <begin position="93"/>
        <end position="116"/>
    </location>
</feature>